<evidence type="ECO:0000256" key="9">
    <source>
        <dbReference type="ARBA" id="ARBA00022842"/>
    </source>
</evidence>
<protein>
    <recommendedName>
        <fullName evidence="3">tRNA threonylcarbamoyladenosine biosynthesis protein TsaE</fullName>
    </recommendedName>
    <alternativeName>
        <fullName evidence="10">t(6)A37 threonylcarbamoyladenosine biosynthesis protein TsaE</fullName>
    </alternativeName>
</protein>
<dbReference type="PATRIC" id="fig|946483.4.peg.1288"/>
<dbReference type="InterPro" id="IPR027417">
    <property type="entry name" value="P-loop_NTPase"/>
</dbReference>
<evidence type="ECO:0000256" key="2">
    <source>
        <dbReference type="ARBA" id="ARBA00007599"/>
    </source>
</evidence>
<keyword evidence="12" id="KW-1185">Reference proteome</keyword>
<dbReference type="GO" id="GO:0005524">
    <property type="term" value="F:ATP binding"/>
    <property type="evidence" value="ECO:0007669"/>
    <property type="project" value="UniProtKB-KW"/>
</dbReference>
<evidence type="ECO:0000256" key="1">
    <source>
        <dbReference type="ARBA" id="ARBA00004496"/>
    </source>
</evidence>
<dbReference type="GO" id="GO:0002949">
    <property type="term" value="P:tRNA threonylcarbamoyladenosine modification"/>
    <property type="evidence" value="ECO:0007669"/>
    <property type="project" value="InterPro"/>
</dbReference>
<evidence type="ECO:0000313" key="12">
    <source>
        <dbReference type="Proteomes" id="UP000017184"/>
    </source>
</evidence>
<evidence type="ECO:0000256" key="4">
    <source>
        <dbReference type="ARBA" id="ARBA00022490"/>
    </source>
</evidence>
<dbReference type="EMBL" id="CP004885">
    <property type="protein sequence ID" value="AGX87372.1"/>
    <property type="molecule type" value="Genomic_DNA"/>
</dbReference>
<dbReference type="PANTHER" id="PTHR33540">
    <property type="entry name" value="TRNA THREONYLCARBAMOYLADENOSINE BIOSYNTHESIS PROTEIN TSAE"/>
    <property type="match status" value="1"/>
</dbReference>
<dbReference type="Gene3D" id="3.40.50.300">
    <property type="entry name" value="P-loop containing nucleotide triphosphate hydrolases"/>
    <property type="match status" value="1"/>
</dbReference>
<dbReference type="NCBIfam" id="TIGR00150">
    <property type="entry name" value="T6A_YjeE"/>
    <property type="match status" value="1"/>
</dbReference>
<keyword evidence="4" id="KW-0963">Cytoplasm</keyword>
<keyword evidence="8" id="KW-0067">ATP-binding</keyword>
<evidence type="ECO:0000256" key="3">
    <source>
        <dbReference type="ARBA" id="ARBA00019010"/>
    </source>
</evidence>
<name>U5N7N3_9BURK</name>
<dbReference type="KEGG" id="cbx:Cenrod_1282"/>
<dbReference type="HOGENOM" id="CLU_087829_2_0_4"/>
<dbReference type="PANTHER" id="PTHR33540:SF2">
    <property type="entry name" value="TRNA THREONYLCARBAMOYLADENOSINE BIOSYNTHESIS PROTEIN TSAE"/>
    <property type="match status" value="1"/>
</dbReference>
<organism evidence="11 12">
    <name type="scientific">Candidatus Symbiobacter mobilis CR</name>
    <dbReference type="NCBI Taxonomy" id="946483"/>
    <lineage>
        <taxon>Bacteria</taxon>
        <taxon>Pseudomonadati</taxon>
        <taxon>Pseudomonadota</taxon>
        <taxon>Betaproteobacteria</taxon>
        <taxon>Burkholderiales</taxon>
        <taxon>Comamonadaceae</taxon>
    </lineage>
</organism>
<keyword evidence="9" id="KW-0460">Magnesium</keyword>
<dbReference type="InterPro" id="IPR003442">
    <property type="entry name" value="T6A_TsaE"/>
</dbReference>
<evidence type="ECO:0000256" key="10">
    <source>
        <dbReference type="ARBA" id="ARBA00032441"/>
    </source>
</evidence>
<accession>U5N7N3</accession>
<keyword evidence="6" id="KW-0479">Metal-binding</keyword>
<keyword evidence="5" id="KW-0819">tRNA processing</keyword>
<dbReference type="GO" id="GO:0005737">
    <property type="term" value="C:cytoplasm"/>
    <property type="evidence" value="ECO:0007669"/>
    <property type="project" value="UniProtKB-SubCell"/>
</dbReference>
<comment type="subcellular location">
    <subcellularLocation>
        <location evidence="1">Cytoplasm</location>
    </subcellularLocation>
</comment>
<reference evidence="11 12" key="1">
    <citation type="journal article" date="2013" name="Genome Biol.">
        <title>Genomic analysis reveals key aspects of prokaryotic symbiosis in the phototrophic consortium "Chlorochromatium aggregatum".</title>
        <authorList>
            <person name="Liu Z."/>
            <person name="Muller J."/>
            <person name="Li T."/>
            <person name="Alvey R.M."/>
            <person name="Vogl K."/>
            <person name="Frigaard N.U."/>
            <person name="Rockwell N.C."/>
            <person name="Boyd E.S."/>
            <person name="Tomsho L.P."/>
            <person name="Schuster S.C."/>
            <person name="Henke P."/>
            <person name="Rohde M."/>
            <person name="Overmann J."/>
            <person name="Bryant D.A."/>
        </authorList>
    </citation>
    <scope>NUCLEOTIDE SEQUENCE [LARGE SCALE GENOMIC DNA]</scope>
    <source>
        <strain evidence="11">CR</strain>
    </source>
</reference>
<sequence length="167" mass="17890">MRIPSSPLPPSCTLHWPDENATQRFAVALAGCEALRTATVHLFGGLGAGKTTLARHLLRALGVRGAIKSPSYAVVEPYEVGDLRAWHFDFYRCSDPAEWEDAGLRELLAAPGLHLVEWPQHAALPLPDLAIDIEALDADARQATLRAYTPLGLTLRAAAAPGNSAPP</sequence>
<dbReference type="STRING" id="946483.Cenrod_1282"/>
<evidence type="ECO:0000256" key="6">
    <source>
        <dbReference type="ARBA" id="ARBA00022723"/>
    </source>
</evidence>
<dbReference type="AlphaFoldDB" id="U5N7N3"/>
<evidence type="ECO:0000256" key="5">
    <source>
        <dbReference type="ARBA" id="ARBA00022694"/>
    </source>
</evidence>
<dbReference type="Pfam" id="PF02367">
    <property type="entry name" value="TsaE"/>
    <property type="match status" value="1"/>
</dbReference>
<evidence type="ECO:0000313" key="11">
    <source>
        <dbReference type="EMBL" id="AGX87372.1"/>
    </source>
</evidence>
<comment type="similarity">
    <text evidence="2">Belongs to the TsaE family.</text>
</comment>
<dbReference type="RefSeq" id="WP_022772482.1">
    <property type="nucleotide sequence ID" value="NC_022576.1"/>
</dbReference>
<dbReference type="Proteomes" id="UP000017184">
    <property type="component" value="Chromosome"/>
</dbReference>
<proteinExistence type="inferred from homology"/>
<keyword evidence="7" id="KW-0547">Nucleotide-binding</keyword>
<gene>
    <name evidence="11" type="ORF">Cenrod_1282</name>
</gene>
<dbReference type="GO" id="GO:0046872">
    <property type="term" value="F:metal ion binding"/>
    <property type="evidence" value="ECO:0007669"/>
    <property type="project" value="UniProtKB-KW"/>
</dbReference>
<evidence type="ECO:0000256" key="8">
    <source>
        <dbReference type="ARBA" id="ARBA00022840"/>
    </source>
</evidence>
<dbReference type="SUPFAM" id="SSF52540">
    <property type="entry name" value="P-loop containing nucleoside triphosphate hydrolases"/>
    <property type="match status" value="1"/>
</dbReference>
<evidence type="ECO:0000256" key="7">
    <source>
        <dbReference type="ARBA" id="ARBA00022741"/>
    </source>
</evidence>
<dbReference type="eggNOG" id="COG0802">
    <property type="taxonomic scope" value="Bacteria"/>
</dbReference>